<organism evidence="2">
    <name type="scientific">Brugia timori</name>
    <dbReference type="NCBI Taxonomy" id="42155"/>
    <lineage>
        <taxon>Eukaryota</taxon>
        <taxon>Metazoa</taxon>
        <taxon>Ecdysozoa</taxon>
        <taxon>Nematoda</taxon>
        <taxon>Chromadorea</taxon>
        <taxon>Rhabditida</taxon>
        <taxon>Spirurina</taxon>
        <taxon>Spiruromorpha</taxon>
        <taxon>Filarioidea</taxon>
        <taxon>Onchocercidae</taxon>
        <taxon>Brugia</taxon>
    </lineage>
</organism>
<dbReference type="AlphaFoldDB" id="A0A0R3RC39"/>
<feature type="transmembrane region" description="Helical" evidence="1">
    <location>
        <begin position="49"/>
        <end position="74"/>
    </location>
</feature>
<sequence>MSECMEQVLSHVEDVVKYVMRTLLRCMMDLVSTMKLPESCVFRVPSDDLAIYFVSQMFCCLSVIHFFLSLLGFCKKKCCPQMHRYQIWKSKNNISEKLSQNYCFLDRRLLKIFSKIALNYLKVD</sequence>
<protein>
    <submittedName>
        <fullName evidence="2">Ovule protein</fullName>
    </submittedName>
</protein>
<evidence type="ECO:0000256" key="1">
    <source>
        <dbReference type="SAM" id="Phobius"/>
    </source>
</evidence>
<name>A0A0R3RC39_9BILA</name>
<evidence type="ECO:0000313" key="2">
    <source>
        <dbReference type="WBParaSite" id="BTMF_0001760801-mRNA-1"/>
    </source>
</evidence>
<keyword evidence="1" id="KW-1133">Transmembrane helix</keyword>
<reference evidence="2" key="1">
    <citation type="submission" date="2017-02" db="UniProtKB">
        <authorList>
            <consortium name="WormBaseParasite"/>
        </authorList>
    </citation>
    <scope>IDENTIFICATION</scope>
</reference>
<accession>A0A0R3RC39</accession>
<keyword evidence="1" id="KW-0472">Membrane</keyword>
<keyword evidence="1" id="KW-0812">Transmembrane</keyword>
<proteinExistence type="predicted"/>
<dbReference type="WBParaSite" id="BTMF_0001760801-mRNA-1">
    <property type="protein sequence ID" value="BTMF_0001760801-mRNA-1"/>
    <property type="gene ID" value="BTMF_0001760801"/>
</dbReference>